<dbReference type="SUPFAM" id="SSF55174">
    <property type="entry name" value="Alpha-L RNA-binding motif"/>
    <property type="match status" value="1"/>
</dbReference>
<evidence type="ECO:0000256" key="7">
    <source>
        <dbReference type="ARBA" id="ARBA00022917"/>
    </source>
</evidence>
<dbReference type="Gene3D" id="1.10.240.10">
    <property type="entry name" value="Tyrosyl-Transfer RNA Synthetase"/>
    <property type="match status" value="1"/>
</dbReference>
<comment type="subunit">
    <text evidence="11">Homodimer.</text>
</comment>
<dbReference type="PANTHER" id="PTHR11766:SF0">
    <property type="entry name" value="TYROSINE--TRNA LIGASE, MITOCHONDRIAL"/>
    <property type="match status" value="1"/>
</dbReference>
<keyword evidence="4 11" id="KW-0547">Nucleotide-binding</keyword>
<dbReference type="OrthoDB" id="9804243at2"/>
<dbReference type="CDD" id="cd00805">
    <property type="entry name" value="TyrRS_core"/>
    <property type="match status" value="1"/>
</dbReference>
<evidence type="ECO:0000313" key="14">
    <source>
        <dbReference type="EMBL" id="OHY94184.1"/>
    </source>
</evidence>
<protein>
    <recommendedName>
        <fullName evidence="11">Tyrosine--tRNA ligase</fullName>
        <ecNumber evidence="11">6.1.1.1</ecNumber>
    </recommendedName>
    <alternativeName>
        <fullName evidence="11">Tyrosyl-tRNA synthetase</fullName>
        <shortName evidence="11">TyrRS</shortName>
    </alternativeName>
</protein>
<dbReference type="CDD" id="cd00165">
    <property type="entry name" value="S4"/>
    <property type="match status" value="1"/>
</dbReference>
<feature type="short sequence motif" description="'HIGH' region" evidence="11">
    <location>
        <begin position="41"/>
        <end position="50"/>
    </location>
</feature>
<dbReference type="FunFam" id="1.10.240.10:FF:000001">
    <property type="entry name" value="Tyrosine--tRNA ligase"/>
    <property type="match status" value="1"/>
</dbReference>
<keyword evidence="3 11" id="KW-0436">Ligase</keyword>
<dbReference type="InterPro" id="IPR002307">
    <property type="entry name" value="Tyr-tRNA-ligase"/>
</dbReference>
<evidence type="ECO:0000256" key="5">
    <source>
        <dbReference type="ARBA" id="ARBA00022840"/>
    </source>
</evidence>
<keyword evidence="6 12" id="KW-0694">RNA-binding</keyword>
<evidence type="ECO:0000259" key="13">
    <source>
        <dbReference type="Pfam" id="PF22421"/>
    </source>
</evidence>
<dbReference type="GO" id="GO:0006437">
    <property type="term" value="P:tyrosyl-tRNA aminoacylation"/>
    <property type="evidence" value="ECO:0007669"/>
    <property type="project" value="UniProtKB-UniRule"/>
</dbReference>
<dbReference type="GeneID" id="58921737"/>
<dbReference type="InterPro" id="IPR002305">
    <property type="entry name" value="aa-tRNA-synth_Ic"/>
</dbReference>
<dbReference type="GO" id="GO:0005829">
    <property type="term" value="C:cytosol"/>
    <property type="evidence" value="ECO:0007669"/>
    <property type="project" value="TreeGrafter"/>
</dbReference>
<comment type="catalytic activity">
    <reaction evidence="9 11">
        <text>tRNA(Tyr) + L-tyrosine + ATP = L-tyrosyl-tRNA(Tyr) + AMP + diphosphate + H(+)</text>
        <dbReference type="Rhea" id="RHEA:10220"/>
        <dbReference type="Rhea" id="RHEA-COMP:9706"/>
        <dbReference type="Rhea" id="RHEA-COMP:9707"/>
        <dbReference type="ChEBI" id="CHEBI:15378"/>
        <dbReference type="ChEBI" id="CHEBI:30616"/>
        <dbReference type="ChEBI" id="CHEBI:33019"/>
        <dbReference type="ChEBI" id="CHEBI:58315"/>
        <dbReference type="ChEBI" id="CHEBI:78442"/>
        <dbReference type="ChEBI" id="CHEBI:78536"/>
        <dbReference type="ChEBI" id="CHEBI:456215"/>
        <dbReference type="EC" id="6.1.1.1"/>
    </reaction>
</comment>
<proteinExistence type="inferred from homology"/>
<keyword evidence="5 11" id="KW-0067">ATP-binding</keyword>
<dbReference type="Pfam" id="PF22421">
    <property type="entry name" value="SYY_C-terminal"/>
    <property type="match status" value="1"/>
</dbReference>
<dbReference type="GO" id="GO:0042803">
    <property type="term" value="F:protein homodimerization activity"/>
    <property type="evidence" value="ECO:0007669"/>
    <property type="project" value="UniProtKB-ARBA"/>
</dbReference>
<evidence type="ECO:0000256" key="4">
    <source>
        <dbReference type="ARBA" id="ARBA00022741"/>
    </source>
</evidence>
<dbReference type="GO" id="GO:0004831">
    <property type="term" value="F:tyrosine-tRNA ligase activity"/>
    <property type="evidence" value="ECO:0007669"/>
    <property type="project" value="UniProtKB-UniRule"/>
</dbReference>
<keyword evidence="7 11" id="KW-0648">Protein biosynthesis</keyword>
<feature type="binding site" evidence="11">
    <location>
        <position position="178"/>
    </location>
    <ligand>
        <name>L-tyrosine</name>
        <dbReference type="ChEBI" id="CHEBI:58315"/>
    </ligand>
</feature>
<evidence type="ECO:0000256" key="2">
    <source>
        <dbReference type="ARBA" id="ARBA00022490"/>
    </source>
</evidence>
<name>A0A1S2CZQ9_AERSO</name>
<organism evidence="14 15">
    <name type="scientific">Aeromonas sobria</name>
    <dbReference type="NCBI Taxonomy" id="646"/>
    <lineage>
        <taxon>Bacteria</taxon>
        <taxon>Pseudomonadati</taxon>
        <taxon>Pseudomonadota</taxon>
        <taxon>Gammaproteobacteria</taxon>
        <taxon>Aeromonadales</taxon>
        <taxon>Aeromonadaceae</taxon>
        <taxon>Aeromonas</taxon>
    </lineage>
</organism>
<reference evidence="14 15" key="1">
    <citation type="submission" date="2016-09" db="EMBL/GenBank/DDBJ databases">
        <title>Draft Genome Sequence of Aeromonas sobria Strain 08005, Isolated from Sick Rana catesbeiana.</title>
        <authorList>
            <person name="Yang Q."/>
        </authorList>
    </citation>
    <scope>NUCLEOTIDE SEQUENCE [LARGE SCALE GENOMIC DNA]</scope>
    <source>
        <strain evidence="14 15">08005</strain>
    </source>
</reference>
<dbReference type="Pfam" id="PF00579">
    <property type="entry name" value="tRNA-synt_1b"/>
    <property type="match status" value="1"/>
</dbReference>
<keyword evidence="8 11" id="KW-0030">Aminoacyl-tRNA synthetase</keyword>
<feature type="binding site" evidence="11">
    <location>
        <position position="36"/>
    </location>
    <ligand>
        <name>L-tyrosine</name>
        <dbReference type="ChEBI" id="CHEBI:58315"/>
    </ligand>
</feature>
<dbReference type="EMBL" id="MKFU01000007">
    <property type="protein sequence ID" value="OHY94184.1"/>
    <property type="molecule type" value="Genomic_DNA"/>
</dbReference>
<dbReference type="InterPro" id="IPR024088">
    <property type="entry name" value="Tyr-tRNA-ligase_bac-type"/>
</dbReference>
<evidence type="ECO:0000256" key="12">
    <source>
        <dbReference type="PROSITE-ProRule" id="PRU00182"/>
    </source>
</evidence>
<dbReference type="PANTHER" id="PTHR11766">
    <property type="entry name" value="TYROSYL-TRNA SYNTHETASE"/>
    <property type="match status" value="1"/>
</dbReference>
<evidence type="ECO:0000256" key="6">
    <source>
        <dbReference type="ARBA" id="ARBA00022884"/>
    </source>
</evidence>
<evidence type="ECO:0000313" key="15">
    <source>
        <dbReference type="Proteomes" id="UP000179934"/>
    </source>
</evidence>
<comment type="caution">
    <text evidence="14">The sequence shown here is derived from an EMBL/GenBank/DDBJ whole genome shotgun (WGS) entry which is preliminary data.</text>
</comment>
<comment type="subcellular location">
    <subcellularLocation>
        <location evidence="1 11">Cytoplasm</location>
    </subcellularLocation>
</comment>
<dbReference type="RefSeq" id="WP_042019818.1">
    <property type="nucleotide sequence ID" value="NZ_CDBW01000015.1"/>
</dbReference>
<evidence type="ECO:0000256" key="8">
    <source>
        <dbReference type="ARBA" id="ARBA00023146"/>
    </source>
</evidence>
<dbReference type="InterPro" id="IPR014729">
    <property type="entry name" value="Rossmann-like_a/b/a_fold"/>
</dbReference>
<sequence length="421" mass="45902">MINPHLLDELTERGLVAQNSDPAALADHLATPRTVYCGFDPTAGSLHIGHLVPLLMLRRFQLAGHTPVALVGGATGLIGDPSFKATERSLNSADTVLGWVASLSAQIRALLPADDGLSAPQLVNNGDWMGQMSALDFLRDIGKHFSVNAMLARESVRQRLARPDQGISFTEFSYALLQSYDFAVLHQRLGCTLQIGGNDQWGNITSGMDLTRRLHQAQVHGMTLPLITKADGTKFGKTEGGAVWLDPAITSPYAFYQFWLGTADEDVYRFLRYYSFMSLSAIDALEAEDAKRQGRKQAQQVLANELTELVHGKAALAAVQRISDLLFSGDVARLGESDLAQLAQDGMPSSTVSGETDLVSLLVECGLANSRRIARELLAAGAISLNGVLKQDEQLSANDRLFGHYLLLRRGKKQYQLVEWQ</sequence>
<dbReference type="FunFam" id="3.40.50.620:FF:000008">
    <property type="entry name" value="Tyrosine--tRNA ligase"/>
    <property type="match status" value="1"/>
</dbReference>
<dbReference type="AlphaFoldDB" id="A0A1S2CZQ9"/>
<evidence type="ECO:0000256" key="11">
    <source>
        <dbReference type="HAMAP-Rule" id="MF_02006"/>
    </source>
</evidence>
<accession>A0A1S2CZQ9</accession>
<evidence type="ECO:0000256" key="10">
    <source>
        <dbReference type="ARBA" id="ARBA00060965"/>
    </source>
</evidence>
<feature type="binding site" evidence="11">
    <location>
        <position position="237"/>
    </location>
    <ligand>
        <name>ATP</name>
        <dbReference type="ChEBI" id="CHEBI:30616"/>
    </ligand>
</feature>
<dbReference type="InterPro" id="IPR036986">
    <property type="entry name" value="S4_RNA-bd_sf"/>
</dbReference>
<comment type="function">
    <text evidence="11">Catalyzes the attachment of tyrosine to tRNA(Tyr) in a two-step reaction: tyrosine is first activated by ATP to form Tyr-AMP and then transferred to the acceptor end of tRNA(Tyr).</text>
</comment>
<feature type="binding site" evidence="11">
    <location>
        <position position="174"/>
    </location>
    <ligand>
        <name>L-tyrosine</name>
        <dbReference type="ChEBI" id="CHEBI:58315"/>
    </ligand>
</feature>
<dbReference type="STRING" id="646.BJD16_11115"/>
<evidence type="ECO:0000256" key="1">
    <source>
        <dbReference type="ARBA" id="ARBA00004496"/>
    </source>
</evidence>
<evidence type="ECO:0000256" key="3">
    <source>
        <dbReference type="ARBA" id="ARBA00022598"/>
    </source>
</evidence>
<dbReference type="HAMAP" id="MF_02006">
    <property type="entry name" value="Tyr_tRNA_synth_type1"/>
    <property type="match status" value="1"/>
</dbReference>
<dbReference type="PROSITE" id="PS50889">
    <property type="entry name" value="S4"/>
    <property type="match status" value="1"/>
</dbReference>
<dbReference type="InterPro" id="IPR001412">
    <property type="entry name" value="aa-tRNA-synth_I_CS"/>
</dbReference>
<feature type="domain" description="Tyrosine--tRNA ligase SYY-like C-terminal" evidence="13">
    <location>
        <begin position="338"/>
        <end position="418"/>
    </location>
</feature>
<comment type="similarity">
    <text evidence="10 11">Belongs to the class-I aminoacyl-tRNA synthetase family. TyrS type 1 subfamily.</text>
</comment>
<dbReference type="NCBIfam" id="TIGR00234">
    <property type="entry name" value="tyrS"/>
    <property type="match status" value="1"/>
</dbReference>
<dbReference type="InterPro" id="IPR054608">
    <property type="entry name" value="SYY-like_C"/>
</dbReference>
<dbReference type="Gene3D" id="3.40.50.620">
    <property type="entry name" value="HUPs"/>
    <property type="match status" value="1"/>
</dbReference>
<dbReference type="EC" id="6.1.1.1" evidence="11"/>
<feature type="short sequence motif" description="'KMSKS' region" evidence="11">
    <location>
        <begin position="234"/>
        <end position="238"/>
    </location>
</feature>
<dbReference type="SUPFAM" id="SSF52374">
    <property type="entry name" value="Nucleotidylyl transferase"/>
    <property type="match status" value="1"/>
</dbReference>
<dbReference type="InterPro" id="IPR024107">
    <property type="entry name" value="Tyr-tRNA-ligase_bac_1"/>
</dbReference>
<dbReference type="Proteomes" id="UP000179934">
    <property type="component" value="Unassembled WGS sequence"/>
</dbReference>
<dbReference type="PROSITE" id="PS00178">
    <property type="entry name" value="AA_TRNA_LIGASE_I"/>
    <property type="match status" value="1"/>
</dbReference>
<gene>
    <name evidence="11" type="primary">tyrS</name>
    <name evidence="14" type="ORF">BJD16_11115</name>
</gene>
<dbReference type="PRINTS" id="PR01040">
    <property type="entry name" value="TRNASYNTHTYR"/>
</dbReference>
<evidence type="ECO:0000256" key="9">
    <source>
        <dbReference type="ARBA" id="ARBA00048248"/>
    </source>
</evidence>
<dbReference type="GO" id="GO:0005524">
    <property type="term" value="F:ATP binding"/>
    <property type="evidence" value="ECO:0007669"/>
    <property type="project" value="UniProtKB-UniRule"/>
</dbReference>
<dbReference type="GO" id="GO:0003723">
    <property type="term" value="F:RNA binding"/>
    <property type="evidence" value="ECO:0007669"/>
    <property type="project" value="UniProtKB-KW"/>
</dbReference>
<dbReference type="Gene3D" id="3.10.290.10">
    <property type="entry name" value="RNA-binding S4 domain"/>
    <property type="match status" value="1"/>
</dbReference>
<keyword evidence="2 11" id="KW-0963">Cytoplasm</keyword>